<comment type="subcellular location">
    <subcellularLocation>
        <location evidence="1">Membrane</location>
        <topology evidence="1">Multi-pass membrane protein</topology>
    </subcellularLocation>
</comment>
<dbReference type="SUPFAM" id="SSF55781">
    <property type="entry name" value="GAF domain-like"/>
    <property type="match status" value="1"/>
</dbReference>
<evidence type="ECO:0000313" key="7">
    <source>
        <dbReference type="Proteomes" id="UP001189429"/>
    </source>
</evidence>
<dbReference type="Pfam" id="PF01590">
    <property type="entry name" value="GAF"/>
    <property type="match status" value="1"/>
</dbReference>
<evidence type="ECO:0000256" key="4">
    <source>
        <dbReference type="ARBA" id="ARBA00023136"/>
    </source>
</evidence>
<keyword evidence="4" id="KW-0472">Membrane</keyword>
<dbReference type="PANTHER" id="PTHR21706:SF15">
    <property type="entry name" value="TRANSMEMBRANE PROTEIN 65"/>
    <property type="match status" value="1"/>
</dbReference>
<feature type="domain" description="GAF" evidence="5">
    <location>
        <begin position="217"/>
        <end position="359"/>
    </location>
</feature>
<dbReference type="PANTHER" id="PTHR21706">
    <property type="entry name" value="TRANSMEMBRANE PROTEIN 65"/>
    <property type="match status" value="1"/>
</dbReference>
<accession>A0ABN9XCD1</accession>
<protein>
    <recommendedName>
        <fullName evidence="5">GAF domain-containing protein</fullName>
    </recommendedName>
</protein>
<evidence type="ECO:0000313" key="6">
    <source>
        <dbReference type="EMBL" id="CAK0897229.1"/>
    </source>
</evidence>
<dbReference type="InterPro" id="IPR029016">
    <property type="entry name" value="GAF-like_dom_sf"/>
</dbReference>
<evidence type="ECO:0000256" key="1">
    <source>
        <dbReference type="ARBA" id="ARBA00004141"/>
    </source>
</evidence>
<dbReference type="InterPro" id="IPR019537">
    <property type="entry name" value="TMEM65"/>
</dbReference>
<dbReference type="InterPro" id="IPR003018">
    <property type="entry name" value="GAF"/>
</dbReference>
<evidence type="ECO:0000256" key="2">
    <source>
        <dbReference type="ARBA" id="ARBA00022692"/>
    </source>
</evidence>
<dbReference type="EMBL" id="CAUYUJ010020298">
    <property type="protein sequence ID" value="CAK0897229.1"/>
    <property type="molecule type" value="Genomic_DNA"/>
</dbReference>
<comment type="caution">
    <text evidence="6">The sequence shown here is derived from an EMBL/GenBank/DDBJ whole genome shotgun (WGS) entry which is preliminary data.</text>
</comment>
<gene>
    <name evidence="6" type="ORF">PCOR1329_LOCUS75475</name>
</gene>
<evidence type="ECO:0000259" key="5">
    <source>
        <dbReference type="SMART" id="SM00065"/>
    </source>
</evidence>
<organism evidence="6 7">
    <name type="scientific">Prorocentrum cordatum</name>
    <dbReference type="NCBI Taxonomy" id="2364126"/>
    <lineage>
        <taxon>Eukaryota</taxon>
        <taxon>Sar</taxon>
        <taxon>Alveolata</taxon>
        <taxon>Dinophyceae</taxon>
        <taxon>Prorocentrales</taxon>
        <taxon>Prorocentraceae</taxon>
        <taxon>Prorocentrum</taxon>
    </lineage>
</organism>
<dbReference type="Pfam" id="PF10507">
    <property type="entry name" value="TMEM65"/>
    <property type="match status" value="1"/>
</dbReference>
<name>A0ABN9XCD1_9DINO</name>
<dbReference type="Gene3D" id="3.30.450.40">
    <property type="match status" value="1"/>
</dbReference>
<dbReference type="SMART" id="SM00065">
    <property type="entry name" value="GAF"/>
    <property type="match status" value="1"/>
</dbReference>
<evidence type="ECO:0000256" key="3">
    <source>
        <dbReference type="ARBA" id="ARBA00022989"/>
    </source>
</evidence>
<keyword evidence="3" id="KW-1133">Transmembrane helix</keyword>
<feature type="non-terminal residue" evidence="6">
    <location>
        <position position="1"/>
    </location>
</feature>
<dbReference type="Proteomes" id="UP001189429">
    <property type="component" value="Unassembled WGS sequence"/>
</dbReference>
<sequence length="359" mass="38668">QFGHRLLPLALAQRCPGGGQALPAMWRTLAGRAACGAREFVRRASCTVPPWAVLPRPLELPLHGARRRCAQQATGTASGASGKPGRVPGRLLARHFAVCAVPMVGFGFMDNSILIRTGDAIERYFGVAYGLSGLSAAAAGQVFSDFSGVVFGGLVESVSRFFIMPPELSSAQVSLRIVQATGTAGAAVGVVIGCLLGMSNLLFMDLAEAERLKRMAELEEIFTVVVKSAEEAIGTRMGSIFLVDEESNELWTRVQTGVDSSIRIHISEQSIAGWVCLHNEHQIVPDAYKDPRFNQAVDKRTGNKTQNMIAFPVRSQADPNKVIGVIQLINKESGPFDENDVKTCKMLSIHVSVFLSKCE</sequence>
<proteinExistence type="predicted"/>
<keyword evidence="2" id="KW-0812">Transmembrane</keyword>
<reference evidence="6" key="1">
    <citation type="submission" date="2023-10" db="EMBL/GenBank/DDBJ databases">
        <authorList>
            <person name="Chen Y."/>
            <person name="Shah S."/>
            <person name="Dougan E. K."/>
            <person name="Thang M."/>
            <person name="Chan C."/>
        </authorList>
    </citation>
    <scope>NUCLEOTIDE SEQUENCE [LARGE SCALE GENOMIC DNA]</scope>
</reference>
<keyword evidence="7" id="KW-1185">Reference proteome</keyword>